<keyword evidence="2" id="KW-1185">Reference proteome</keyword>
<comment type="caution">
    <text evidence="1">The sequence shown here is derived from an EMBL/GenBank/DDBJ whole genome shotgun (WGS) entry which is preliminary data.</text>
</comment>
<dbReference type="Proteomes" id="UP000606786">
    <property type="component" value="Unassembled WGS sequence"/>
</dbReference>
<evidence type="ECO:0000313" key="2">
    <source>
        <dbReference type="Proteomes" id="UP000606786"/>
    </source>
</evidence>
<proteinExistence type="predicted"/>
<feature type="non-terminal residue" evidence="1">
    <location>
        <position position="1"/>
    </location>
</feature>
<dbReference type="AlphaFoldDB" id="A0A811U7H0"/>
<organism evidence="1 2">
    <name type="scientific">Ceratitis capitata</name>
    <name type="common">Mediterranean fruit fly</name>
    <name type="synonym">Tephritis capitata</name>
    <dbReference type="NCBI Taxonomy" id="7213"/>
    <lineage>
        <taxon>Eukaryota</taxon>
        <taxon>Metazoa</taxon>
        <taxon>Ecdysozoa</taxon>
        <taxon>Arthropoda</taxon>
        <taxon>Hexapoda</taxon>
        <taxon>Insecta</taxon>
        <taxon>Pterygota</taxon>
        <taxon>Neoptera</taxon>
        <taxon>Endopterygota</taxon>
        <taxon>Diptera</taxon>
        <taxon>Brachycera</taxon>
        <taxon>Muscomorpha</taxon>
        <taxon>Tephritoidea</taxon>
        <taxon>Tephritidae</taxon>
        <taxon>Ceratitis</taxon>
        <taxon>Ceratitis</taxon>
    </lineage>
</organism>
<name>A0A811U7H0_CERCA</name>
<reference evidence="1" key="1">
    <citation type="submission" date="2020-11" db="EMBL/GenBank/DDBJ databases">
        <authorList>
            <person name="Whitehead M."/>
        </authorList>
    </citation>
    <scope>NUCLEOTIDE SEQUENCE</scope>
    <source>
        <strain evidence="1">EGII</strain>
    </source>
</reference>
<accession>A0A811U7H0</accession>
<gene>
    <name evidence="1" type="ORF">CCAP1982_LOCUS3162</name>
</gene>
<evidence type="ECO:0000313" key="1">
    <source>
        <dbReference type="EMBL" id="CAD6994410.1"/>
    </source>
</evidence>
<protein>
    <submittedName>
        <fullName evidence="1">(Mediterranean fruit fly) hypothetical protein</fullName>
    </submittedName>
</protein>
<sequence length="102" mass="11497">MLDAKLSGDKSGYEEEKANLKLATAVKQANATPLYSCLCGHAFRYKFVHLARTQDHSADENVMTKATNRVQRRVRASGRSLNVLQQLPALGQQQFDQRKFMV</sequence>
<dbReference type="EMBL" id="CAJHJT010000001">
    <property type="protein sequence ID" value="CAD6994410.1"/>
    <property type="molecule type" value="Genomic_DNA"/>
</dbReference>